<name>A0ABW3QGN9_9PSEU</name>
<keyword evidence="2" id="KW-1185">Reference proteome</keyword>
<protein>
    <submittedName>
        <fullName evidence="1">Uncharacterized protein</fullName>
    </submittedName>
</protein>
<dbReference type="Proteomes" id="UP001597168">
    <property type="component" value="Unassembled WGS sequence"/>
</dbReference>
<dbReference type="EMBL" id="JBHTLK010000005">
    <property type="protein sequence ID" value="MFD1145894.1"/>
    <property type="molecule type" value="Genomic_DNA"/>
</dbReference>
<evidence type="ECO:0000313" key="1">
    <source>
        <dbReference type="EMBL" id="MFD1145894.1"/>
    </source>
</evidence>
<sequence length="116" mass="13222">MTAALLAARRGRAITRPAAHDGPPAGWFGDVDPEWEPARPDVVDAVRDGSAREQAQWIIARRSGWVIAGEWRRARRRMLQADVSPFERDWYEAYFDQLDRFVSLRGVVALELHDHG</sequence>
<gene>
    <name evidence="1" type="ORF">ACFQ3T_02015</name>
</gene>
<accession>A0ABW3QGN9</accession>
<comment type="caution">
    <text evidence="1">The sequence shown here is derived from an EMBL/GenBank/DDBJ whole genome shotgun (WGS) entry which is preliminary data.</text>
</comment>
<proteinExistence type="predicted"/>
<reference evidence="2" key="1">
    <citation type="journal article" date="2019" name="Int. J. Syst. Evol. Microbiol.">
        <title>The Global Catalogue of Microorganisms (GCM) 10K type strain sequencing project: providing services to taxonomists for standard genome sequencing and annotation.</title>
        <authorList>
            <consortium name="The Broad Institute Genomics Platform"/>
            <consortium name="The Broad Institute Genome Sequencing Center for Infectious Disease"/>
            <person name="Wu L."/>
            <person name="Ma J."/>
        </authorList>
    </citation>
    <scope>NUCLEOTIDE SEQUENCE [LARGE SCALE GENOMIC DNA]</scope>
    <source>
        <strain evidence="2">CCUG 60214</strain>
    </source>
</reference>
<evidence type="ECO:0000313" key="2">
    <source>
        <dbReference type="Proteomes" id="UP001597168"/>
    </source>
</evidence>
<dbReference type="RefSeq" id="WP_380719084.1">
    <property type="nucleotide sequence ID" value="NZ_JBHTLK010000005.1"/>
</dbReference>
<organism evidence="1 2">
    <name type="scientific">Saccharothrix hoggarensis</name>
    <dbReference type="NCBI Taxonomy" id="913853"/>
    <lineage>
        <taxon>Bacteria</taxon>
        <taxon>Bacillati</taxon>
        <taxon>Actinomycetota</taxon>
        <taxon>Actinomycetes</taxon>
        <taxon>Pseudonocardiales</taxon>
        <taxon>Pseudonocardiaceae</taxon>
        <taxon>Saccharothrix</taxon>
    </lineage>
</organism>